<sequence length="384" mass="42187">MSAATACASPAAARPPLHIPLRSPPSAAHLPSASASRRASSAACRCTASASASPSTWDWTRWTRHFADVDQAESYASLLKFQLEEAVDNEDFAEASKLKKAILEATGNDAVAQVMSELKTAIEEQRYQDASRLTKLARTNLVGWWVGYAKDTDDSIGRIVRISPGVGRYVAKSFSPRQLVTASSGTPLFEIFLVRDDGETYTMKINKEVQELLKLTLSKARVKLTENTIFNRIITDSNGSDPFSGLYVGAFSPYGPEVVQLRRKFGHWNSTDEVEFFEYVEAVKLTGDLSVPAGQITFRAKIGKGKRLENRGAYPEEFGVIASYKGQGRIAQPGFKNPRWVDGELLVLNGKSTIPHLGGAELGFLYSVPEQSFLVLFDRLKLPE</sequence>
<dbReference type="AlphaFoldDB" id="A0A0E0BVU5"/>
<dbReference type="PANTHER" id="PTHR33917">
    <property type="entry name" value="PROTEIN EXECUTER 1, CHLOROPLASTIC"/>
    <property type="match status" value="1"/>
</dbReference>
<protein>
    <submittedName>
        <fullName evidence="2">Uncharacterized protein</fullName>
    </submittedName>
</protein>
<dbReference type="Pfam" id="PF12014">
    <property type="entry name" value="Cyclin_D1_bind"/>
    <property type="match status" value="1"/>
</dbReference>
<dbReference type="EnsemblPlants" id="OMERI01G00040.2">
    <property type="protein sequence ID" value="OMERI01G00040.2"/>
    <property type="gene ID" value="OMERI01G00040"/>
</dbReference>
<keyword evidence="3" id="KW-1185">Reference proteome</keyword>
<dbReference type="HOGENOM" id="CLU_720375_0_0_1"/>
<evidence type="ECO:0000256" key="1">
    <source>
        <dbReference type="SAM" id="MobiDB-lite"/>
    </source>
</evidence>
<reference evidence="2" key="2">
    <citation type="submission" date="2018-05" db="EMBL/GenBank/DDBJ databases">
        <title>OmerRS3 (Oryza meridionalis Reference Sequence Version 3).</title>
        <authorList>
            <person name="Zhang J."/>
            <person name="Kudrna D."/>
            <person name="Lee S."/>
            <person name="Talag J."/>
            <person name="Welchert J."/>
            <person name="Wing R.A."/>
        </authorList>
    </citation>
    <scope>NUCLEOTIDE SEQUENCE [LARGE SCALE GENOMIC DNA]</scope>
    <source>
        <strain evidence="2">cv. OR44</strain>
    </source>
</reference>
<organism evidence="2">
    <name type="scientific">Oryza meridionalis</name>
    <dbReference type="NCBI Taxonomy" id="40149"/>
    <lineage>
        <taxon>Eukaryota</taxon>
        <taxon>Viridiplantae</taxon>
        <taxon>Streptophyta</taxon>
        <taxon>Embryophyta</taxon>
        <taxon>Tracheophyta</taxon>
        <taxon>Spermatophyta</taxon>
        <taxon>Magnoliopsida</taxon>
        <taxon>Liliopsida</taxon>
        <taxon>Poales</taxon>
        <taxon>Poaceae</taxon>
        <taxon>BOP clade</taxon>
        <taxon>Oryzoideae</taxon>
        <taxon>Oryzeae</taxon>
        <taxon>Oryzinae</taxon>
        <taxon>Oryza</taxon>
    </lineage>
</organism>
<dbReference type="PANTHER" id="PTHR33917:SF2">
    <property type="entry name" value="PROTEIN EXECUTER 2, CHLOROPLASTIC"/>
    <property type="match status" value="1"/>
</dbReference>
<name>A0A0E0BVU5_9ORYZ</name>
<proteinExistence type="predicted"/>
<reference evidence="2" key="1">
    <citation type="submission" date="2015-04" db="UniProtKB">
        <authorList>
            <consortium name="EnsemblPlants"/>
        </authorList>
    </citation>
    <scope>IDENTIFICATION</scope>
</reference>
<feature type="region of interest" description="Disordered" evidence="1">
    <location>
        <begin position="1"/>
        <end position="34"/>
    </location>
</feature>
<dbReference type="Gramene" id="OMERI01G00040.2">
    <property type="protein sequence ID" value="OMERI01G00040.2"/>
    <property type="gene ID" value="OMERI01G00040"/>
</dbReference>
<dbReference type="Proteomes" id="UP000008021">
    <property type="component" value="Chromosome 1"/>
</dbReference>
<dbReference type="GO" id="GO:0042651">
    <property type="term" value="C:thylakoid membrane"/>
    <property type="evidence" value="ECO:0007669"/>
    <property type="project" value="TreeGrafter"/>
</dbReference>
<evidence type="ECO:0000313" key="2">
    <source>
        <dbReference type="EnsemblPlants" id="OMERI01G00040.2"/>
    </source>
</evidence>
<accession>A0A0E0BVU5</accession>
<dbReference type="InterPro" id="IPR044680">
    <property type="entry name" value="EX1/2"/>
</dbReference>
<dbReference type="GO" id="GO:0010343">
    <property type="term" value="P:singlet oxygen-mediated programmed cell death"/>
    <property type="evidence" value="ECO:0007669"/>
    <property type="project" value="InterPro"/>
</dbReference>
<evidence type="ECO:0000313" key="3">
    <source>
        <dbReference type="Proteomes" id="UP000008021"/>
    </source>
</evidence>